<comment type="caution">
    <text evidence="1">The sequence shown here is derived from an EMBL/GenBank/DDBJ whole genome shotgun (WGS) entry which is preliminary data.</text>
</comment>
<evidence type="ECO:0000313" key="2">
    <source>
        <dbReference type="Proteomes" id="UP000269335"/>
    </source>
</evidence>
<name>A0AB37QAL5_PSECA</name>
<dbReference type="EMBL" id="RBPH01000139">
    <property type="protein sequence ID" value="RMN80920.1"/>
    <property type="molecule type" value="Genomic_DNA"/>
</dbReference>
<organism evidence="1 2">
    <name type="scientific">Pseudomonas cannabina</name>
    <dbReference type="NCBI Taxonomy" id="86840"/>
    <lineage>
        <taxon>Bacteria</taxon>
        <taxon>Pseudomonadati</taxon>
        <taxon>Pseudomonadota</taxon>
        <taxon>Gammaproteobacteria</taxon>
        <taxon>Pseudomonadales</taxon>
        <taxon>Pseudomonadaceae</taxon>
        <taxon>Pseudomonas</taxon>
    </lineage>
</organism>
<sequence length="73" mass="8260">MEAFMCATIHQGNGGGMDDIERRISEKYFRNGEGFLQIYPGDQDGEIYGSLLRKGREICASMGCRVRLVRIRS</sequence>
<dbReference type="AlphaFoldDB" id="A0AB37QAL5"/>
<proteinExistence type="predicted"/>
<protein>
    <submittedName>
        <fullName evidence="1">Uncharacterized protein</fullName>
    </submittedName>
</protein>
<evidence type="ECO:0000313" key="1">
    <source>
        <dbReference type="EMBL" id="RMN80920.1"/>
    </source>
</evidence>
<reference evidence="1 2" key="1">
    <citation type="submission" date="2018-08" db="EMBL/GenBank/DDBJ databases">
        <title>Recombination of ecologically and evolutionarily significant loci maintains genetic cohesion in the Pseudomonas syringae species complex.</title>
        <authorList>
            <person name="Dillon M."/>
            <person name="Thakur S."/>
            <person name="Almeida R.N.D."/>
            <person name="Weir B.S."/>
            <person name="Guttman D.S."/>
        </authorList>
    </citation>
    <scope>NUCLEOTIDE SEQUENCE [LARGE SCALE GENOMIC DNA]</scope>
    <source>
        <strain evidence="1 2">ICMP 15201</strain>
    </source>
</reference>
<gene>
    <name evidence="1" type="ORF">ALQ53_04463</name>
</gene>
<dbReference type="Proteomes" id="UP000269335">
    <property type="component" value="Unassembled WGS sequence"/>
</dbReference>
<accession>A0AB37QAL5</accession>